<proteinExistence type="predicted"/>
<organism evidence="1 2">
    <name type="scientific">Rhodosorus marinus</name>
    <dbReference type="NCBI Taxonomy" id="101924"/>
    <lineage>
        <taxon>Eukaryota</taxon>
        <taxon>Rhodophyta</taxon>
        <taxon>Stylonematophyceae</taxon>
        <taxon>Stylonematales</taxon>
        <taxon>Stylonemataceae</taxon>
        <taxon>Rhodosorus</taxon>
    </lineage>
</organism>
<dbReference type="Gene3D" id="3.40.50.1000">
    <property type="entry name" value="HAD superfamily/HAD-like"/>
    <property type="match status" value="1"/>
</dbReference>
<protein>
    <submittedName>
        <fullName evidence="1">Uncharacterized protein</fullName>
    </submittedName>
</protein>
<reference evidence="1 2" key="1">
    <citation type="journal article" date="2023" name="Nat. Commun.">
        <title>Origin of minicircular mitochondrial genomes in red algae.</title>
        <authorList>
            <person name="Lee Y."/>
            <person name="Cho C.H."/>
            <person name="Lee Y.M."/>
            <person name="Park S.I."/>
            <person name="Yang J.H."/>
            <person name="West J.A."/>
            <person name="Bhattacharya D."/>
            <person name="Yoon H.S."/>
        </authorList>
    </citation>
    <scope>NUCLEOTIDE SEQUENCE [LARGE SCALE GENOMIC DNA]</scope>
    <source>
        <strain evidence="1 2">CCMP1338</strain>
        <tissue evidence="1">Whole cell</tissue>
    </source>
</reference>
<dbReference type="PANTHER" id="PTHR47858">
    <property type="entry name" value="HALOACID DEHALOGENASE-LIKE HYDROLASE (HAD) SUPERFAMILY PROTEIN"/>
    <property type="match status" value="1"/>
</dbReference>
<dbReference type="Proteomes" id="UP001157974">
    <property type="component" value="Unassembled WGS sequence"/>
</dbReference>
<dbReference type="InterPro" id="IPR036412">
    <property type="entry name" value="HAD-like_sf"/>
</dbReference>
<sequence>MMGFVGSFVLGRGVERRVEVCCRRRRSELNVFLPPDGTPKVEKDDGEEKEEKEIDLRELRRRSATTSVETLRLGVDELNELYEPDYTDRLKYVLKPDEQFSTVFTWESLIKNARELELKAWEQVAEEEELTKPTMADVIRAENFLPEMAIQRAFFWTSDWGRIKSLVFRKVEIFGTLFDDFEFELHRGTEEWLTGLRKYNVPKCLCTSLSLERAERVLEEFKLRHYFHELVTIEDEAEDFGQSVLLGCDKLKKPPHKTVAFCDRPEEIVLAHECQMKAVALIGAYKAYDFRSADSSISGYDVLGIYNVRKLFAEETNSPELQPEPEREVST</sequence>
<dbReference type="PANTHER" id="PTHR47858:SF2">
    <property type="entry name" value="HALOACID DEHALOGENASE-LIKE HYDROLASE (HAD) SUPERFAMILY PROTEIN"/>
    <property type="match status" value="1"/>
</dbReference>
<gene>
    <name evidence="1" type="ORF">NDN08_007322</name>
</gene>
<evidence type="ECO:0000313" key="2">
    <source>
        <dbReference type="Proteomes" id="UP001157974"/>
    </source>
</evidence>
<accession>A0AAV8UG75</accession>
<dbReference type="EMBL" id="JAMWBK010000011">
    <property type="protein sequence ID" value="KAJ8901476.1"/>
    <property type="molecule type" value="Genomic_DNA"/>
</dbReference>
<dbReference type="Gene3D" id="1.10.150.240">
    <property type="entry name" value="Putative phosphatase, domain 2"/>
    <property type="match status" value="1"/>
</dbReference>
<evidence type="ECO:0000313" key="1">
    <source>
        <dbReference type="EMBL" id="KAJ8901476.1"/>
    </source>
</evidence>
<name>A0AAV8UG75_9RHOD</name>
<dbReference type="SUPFAM" id="SSF56784">
    <property type="entry name" value="HAD-like"/>
    <property type="match status" value="1"/>
</dbReference>
<dbReference type="InterPro" id="IPR041492">
    <property type="entry name" value="HAD_2"/>
</dbReference>
<dbReference type="InterPro" id="IPR023214">
    <property type="entry name" value="HAD_sf"/>
</dbReference>
<keyword evidence="2" id="KW-1185">Reference proteome</keyword>
<dbReference type="CDD" id="cd01427">
    <property type="entry name" value="HAD_like"/>
    <property type="match status" value="1"/>
</dbReference>
<dbReference type="Pfam" id="PF13419">
    <property type="entry name" value="HAD_2"/>
    <property type="match status" value="1"/>
</dbReference>
<dbReference type="AlphaFoldDB" id="A0AAV8UG75"/>
<dbReference type="InterPro" id="IPR023198">
    <property type="entry name" value="PGP-like_dom2"/>
</dbReference>
<comment type="caution">
    <text evidence="1">The sequence shown here is derived from an EMBL/GenBank/DDBJ whole genome shotgun (WGS) entry which is preliminary data.</text>
</comment>